<dbReference type="Proteomes" id="UP000231019">
    <property type="component" value="Unassembled WGS sequence"/>
</dbReference>
<dbReference type="SMART" id="SM00028">
    <property type="entry name" value="TPR"/>
    <property type="match status" value="11"/>
</dbReference>
<dbReference type="Pfam" id="PF13414">
    <property type="entry name" value="TPR_11"/>
    <property type="match status" value="1"/>
</dbReference>
<evidence type="ECO:0000256" key="2">
    <source>
        <dbReference type="ARBA" id="ARBA00022803"/>
    </source>
</evidence>
<dbReference type="InterPro" id="IPR050498">
    <property type="entry name" value="Ycf3"/>
</dbReference>
<dbReference type="EMBL" id="PFFQ01000039">
    <property type="protein sequence ID" value="PIW16180.1"/>
    <property type="molecule type" value="Genomic_DNA"/>
</dbReference>
<keyword evidence="1" id="KW-0677">Repeat</keyword>
<evidence type="ECO:0000256" key="4">
    <source>
        <dbReference type="SAM" id="MobiDB-lite"/>
    </source>
</evidence>
<dbReference type="Pfam" id="PF13424">
    <property type="entry name" value="TPR_12"/>
    <property type="match status" value="1"/>
</dbReference>
<dbReference type="PROSITE" id="PS50293">
    <property type="entry name" value="TPR_REGION"/>
    <property type="match status" value="1"/>
</dbReference>
<dbReference type="SUPFAM" id="SSF48452">
    <property type="entry name" value="TPR-like"/>
    <property type="match status" value="2"/>
</dbReference>
<dbReference type="AlphaFoldDB" id="A0A2M7G3W3"/>
<feature type="repeat" description="TPR" evidence="3">
    <location>
        <begin position="105"/>
        <end position="138"/>
    </location>
</feature>
<feature type="repeat" description="TPR" evidence="3">
    <location>
        <begin position="173"/>
        <end position="206"/>
    </location>
</feature>
<feature type="repeat" description="TPR" evidence="3">
    <location>
        <begin position="241"/>
        <end position="274"/>
    </location>
</feature>
<dbReference type="Pfam" id="PF14559">
    <property type="entry name" value="TPR_19"/>
    <property type="match status" value="1"/>
</dbReference>
<feature type="repeat" description="TPR" evidence="3">
    <location>
        <begin position="71"/>
        <end position="104"/>
    </location>
</feature>
<name>A0A2M7G3W3_9BACT</name>
<protein>
    <submittedName>
        <fullName evidence="5">Uncharacterized protein</fullName>
    </submittedName>
</protein>
<feature type="region of interest" description="Disordered" evidence="4">
    <location>
        <begin position="97"/>
        <end position="124"/>
    </location>
</feature>
<dbReference type="SUPFAM" id="SSF53756">
    <property type="entry name" value="UDP-Glycosyltransferase/glycogen phosphorylase"/>
    <property type="match status" value="1"/>
</dbReference>
<keyword evidence="2 3" id="KW-0802">TPR repeat</keyword>
<dbReference type="InterPro" id="IPR019734">
    <property type="entry name" value="TPR_rpt"/>
</dbReference>
<dbReference type="InterPro" id="IPR011990">
    <property type="entry name" value="TPR-like_helical_dom_sf"/>
</dbReference>
<evidence type="ECO:0000256" key="3">
    <source>
        <dbReference type="PROSITE-ProRule" id="PRU00339"/>
    </source>
</evidence>
<sequence>MKLSPSFETALTLFQQGQLGQAAQICQETLETSPQNAEAMHLLGLIDFQQGQAPQAADWIAKALETDPQNPFYHGNLASVLRSLGQYEEALKHARKALKKQENSPELHNNIGSMYQEAGQPGKARQHFREAQRLKPNFADAWYNQALLEIRQGQTEVALNCLEKLLKFAPDYAEAWFQRGLLLQTSEKKEQALHSYQHCYQLQPQHFQSICNAGVLLQALGRPVDAFHHYQKALEIHPQYAQAAYNLGTLFEEMGEFEKALPSYEAALRFDPGFVQAALNLSKVLLELNLPDKTRDLLEQVVSALPEQLDAWILLGNAWEALLEPSKAAEAYQMALKQAPHHLGARYNLAYLAQEQNQVETALQGYAEVLKDDPEFVQAHYNTGFLKLLKGEFTEGWEEYEWRWRMPGMHLFEQGQTPFWRGENLNKKHLHLVAEQGFGDTLQFVRYLPLLTAQGAQVSMSCQAEIKTLLEASLPEIELHALNSPIPPADYCLPLLSLPRVMQTQRETIPAQIPYLKAPESKTQTLSASGLKVGLVWSSGFRNEKILYQVYQKKSLRLEQFQELLGLSGASFYSLQKGVEQAEIEPLQAKFPQLHDLATSIHDFADTAAWMNCLDLIISVDTATAHLAGALGKPTWVLLPFSADWRWLQNRSDSPWYPSMRLFRQEAPGNWQGVLSELQSALKQKLATGAFEK</sequence>
<dbReference type="Gene3D" id="1.25.40.10">
    <property type="entry name" value="Tetratricopeptide repeat domain"/>
    <property type="match status" value="2"/>
</dbReference>
<reference evidence="5 6" key="1">
    <citation type="submission" date="2017-09" db="EMBL/GenBank/DDBJ databases">
        <title>Depth-based differentiation of microbial function through sediment-hosted aquifers and enrichment of novel symbionts in the deep terrestrial subsurface.</title>
        <authorList>
            <person name="Probst A.J."/>
            <person name="Ladd B."/>
            <person name="Jarett J.K."/>
            <person name="Geller-Mcgrath D.E."/>
            <person name="Sieber C.M."/>
            <person name="Emerson J.B."/>
            <person name="Anantharaman K."/>
            <person name="Thomas B.C."/>
            <person name="Malmstrom R."/>
            <person name="Stieglmeier M."/>
            <person name="Klingl A."/>
            <person name="Woyke T."/>
            <person name="Ryan C.M."/>
            <person name="Banfield J.F."/>
        </authorList>
    </citation>
    <scope>NUCLEOTIDE SEQUENCE [LARGE SCALE GENOMIC DNA]</scope>
    <source>
        <strain evidence="5">CG17_big_fil_post_rev_8_21_14_2_50_48_46</strain>
    </source>
</reference>
<evidence type="ECO:0000313" key="6">
    <source>
        <dbReference type="Proteomes" id="UP000231019"/>
    </source>
</evidence>
<organism evidence="5 6">
    <name type="scientific">bacterium (Candidatus Blackallbacteria) CG17_big_fil_post_rev_8_21_14_2_50_48_46</name>
    <dbReference type="NCBI Taxonomy" id="2014261"/>
    <lineage>
        <taxon>Bacteria</taxon>
        <taxon>Candidatus Blackallbacteria</taxon>
    </lineage>
</organism>
<feature type="repeat" description="TPR" evidence="3">
    <location>
        <begin position="37"/>
        <end position="70"/>
    </location>
</feature>
<feature type="repeat" description="TPR" evidence="3">
    <location>
        <begin position="309"/>
        <end position="342"/>
    </location>
</feature>
<comment type="caution">
    <text evidence="5">The sequence shown here is derived from an EMBL/GenBank/DDBJ whole genome shotgun (WGS) entry which is preliminary data.</text>
</comment>
<dbReference type="Gene3D" id="3.40.50.2000">
    <property type="entry name" value="Glycogen Phosphorylase B"/>
    <property type="match status" value="1"/>
</dbReference>
<evidence type="ECO:0000313" key="5">
    <source>
        <dbReference type="EMBL" id="PIW16180.1"/>
    </source>
</evidence>
<dbReference type="PANTHER" id="PTHR44858:SF1">
    <property type="entry name" value="UDP-N-ACETYLGLUCOSAMINE--PEPTIDE N-ACETYLGLUCOSAMINYLTRANSFERASE SPINDLY-RELATED"/>
    <property type="match status" value="1"/>
</dbReference>
<feature type="repeat" description="TPR" evidence="3">
    <location>
        <begin position="207"/>
        <end position="240"/>
    </location>
</feature>
<evidence type="ECO:0000256" key="1">
    <source>
        <dbReference type="ARBA" id="ARBA00022737"/>
    </source>
</evidence>
<accession>A0A2M7G3W3</accession>
<proteinExistence type="predicted"/>
<feature type="repeat" description="TPR" evidence="3">
    <location>
        <begin position="139"/>
        <end position="172"/>
    </location>
</feature>
<dbReference type="PROSITE" id="PS50005">
    <property type="entry name" value="TPR"/>
    <property type="match status" value="8"/>
</dbReference>
<gene>
    <name evidence="5" type="ORF">COW36_13685</name>
</gene>
<dbReference type="Pfam" id="PF13432">
    <property type="entry name" value="TPR_16"/>
    <property type="match status" value="3"/>
</dbReference>
<dbReference type="PANTHER" id="PTHR44858">
    <property type="entry name" value="TETRATRICOPEPTIDE REPEAT PROTEIN 6"/>
    <property type="match status" value="1"/>
</dbReference>